<dbReference type="SUPFAM" id="SSF103256">
    <property type="entry name" value="Hypothetical protein TM0160"/>
    <property type="match status" value="1"/>
</dbReference>
<feature type="region of interest" description="Disordered" evidence="3">
    <location>
        <begin position="228"/>
        <end position="250"/>
    </location>
</feature>
<proteinExistence type="inferred from homology"/>
<organism evidence="5">
    <name type="scientific">Auxenochlorella protothecoides</name>
    <name type="common">Green microalga</name>
    <name type="synonym">Chlorella protothecoides</name>
    <dbReference type="NCBI Taxonomy" id="3075"/>
    <lineage>
        <taxon>Eukaryota</taxon>
        <taxon>Viridiplantae</taxon>
        <taxon>Chlorophyta</taxon>
        <taxon>core chlorophytes</taxon>
        <taxon>Trebouxiophyceae</taxon>
        <taxon>Chlorellales</taxon>
        <taxon>Chlorellaceae</taxon>
        <taxon>Auxenochlorella</taxon>
    </lineage>
</organism>
<accession>A0A1D1ZW08</accession>
<dbReference type="GO" id="GO:0004518">
    <property type="term" value="F:nuclease activity"/>
    <property type="evidence" value="ECO:0007669"/>
    <property type="project" value="InterPro"/>
</dbReference>
<comment type="function">
    <text evidence="2">Bifunctional nuclease with both RNase and DNase activities. Involved in basal defense response. Participates in abscisic acid-derived callose deposition following infection by a necrotrophic pathogen.</text>
</comment>
<dbReference type="EMBL" id="GDKF01007687">
    <property type="protein sequence ID" value="JAT70935.1"/>
    <property type="molecule type" value="Transcribed_RNA"/>
</dbReference>
<dbReference type="InterPro" id="IPR003729">
    <property type="entry name" value="Bi_nuclease_dom"/>
</dbReference>
<reference evidence="5" key="1">
    <citation type="submission" date="2015-08" db="EMBL/GenBank/DDBJ databases">
        <authorList>
            <person name="Babu N.S."/>
            <person name="Beckwith C.J."/>
            <person name="Beseler K.G."/>
            <person name="Brison A."/>
            <person name="Carone J.V."/>
            <person name="Caskin T.P."/>
            <person name="Diamond M."/>
            <person name="Durham M.E."/>
            <person name="Foxe J.M."/>
            <person name="Go M."/>
            <person name="Henderson B.A."/>
            <person name="Jones I.B."/>
            <person name="McGettigan J.A."/>
            <person name="Micheletti S.J."/>
            <person name="Nasrallah M.E."/>
            <person name="Ortiz D."/>
            <person name="Piller C.R."/>
            <person name="Privatt S.R."/>
            <person name="Schneider S.L."/>
            <person name="Sharp S."/>
            <person name="Smith T.C."/>
            <person name="Stanton J.D."/>
            <person name="Ullery H.E."/>
            <person name="Wilson R.J."/>
            <person name="Serrano M.G."/>
            <person name="Buck G."/>
            <person name="Lee V."/>
            <person name="Wang Y."/>
            <person name="Carvalho R."/>
            <person name="Voegtly L."/>
            <person name="Shi R."/>
            <person name="Duckworth R."/>
            <person name="Johnson A."/>
            <person name="Loviza R."/>
            <person name="Walstead R."/>
            <person name="Shah Z."/>
            <person name="Kiflezghi M."/>
            <person name="Wade K."/>
            <person name="Ball S.L."/>
            <person name="Bradley K.W."/>
            <person name="Asai D.J."/>
            <person name="Bowman C.A."/>
            <person name="Russell D.A."/>
            <person name="Pope W.H."/>
            <person name="Jacobs-Sera D."/>
            <person name="Hendrix R.W."/>
            <person name="Hatfull G.F."/>
        </authorList>
    </citation>
    <scope>NUCLEOTIDE SEQUENCE</scope>
</reference>
<sequence length="362" mass="40228">MGPVALFSDARPSTHALSLRFRCPHKAANIAVKQPAARRGLQPAPRQARTGVWRGRATRCRAAFSPFPFSESDYYRASLQLVQVADGTPGSASQSSGHLLLMRDGPRGIEDTERGLILAVGGDTLSGIALLMQGRDGERPLCLDLLWTVLQRGKELSKRDWRLERVAIVELRGMAYIGRLFFGDGAGGAAWDCDCRPSDGCWLSLKEKCPIYIHRRVWEDNSTPLRDLARKDDAPSPLTQRRGKGGATLGMDGVVLGSDNSLPSQVTSIRDSDPELLKRLKMEMRVALKDEDYATATRLRDHPFMRLHARILTAEKEGAADEVQRLRDELDFTVATYEQTGVLPEVHPSEQREKRRSTDAEQ</sequence>
<dbReference type="Pfam" id="PF02577">
    <property type="entry name" value="BFN_dom"/>
    <property type="match status" value="1"/>
</dbReference>
<dbReference type="PROSITE" id="PS51658">
    <property type="entry name" value="BFN"/>
    <property type="match status" value="1"/>
</dbReference>
<evidence type="ECO:0000256" key="1">
    <source>
        <dbReference type="ARBA" id="ARBA00009095"/>
    </source>
</evidence>
<evidence type="ECO:0000256" key="3">
    <source>
        <dbReference type="SAM" id="MobiDB-lite"/>
    </source>
</evidence>
<feature type="compositionally biased region" description="Basic and acidic residues" evidence="3">
    <location>
        <begin position="347"/>
        <end position="362"/>
    </location>
</feature>
<dbReference type="Gene3D" id="3.10.690.10">
    <property type="entry name" value="Bifunctional nuclease domain"/>
    <property type="match status" value="1"/>
</dbReference>
<evidence type="ECO:0000259" key="4">
    <source>
        <dbReference type="PROSITE" id="PS51658"/>
    </source>
</evidence>
<protein>
    <recommendedName>
        <fullName evidence="4">BFN domain-containing protein</fullName>
    </recommendedName>
</protein>
<evidence type="ECO:0000256" key="2">
    <source>
        <dbReference type="ARBA" id="ARBA00025428"/>
    </source>
</evidence>
<comment type="similarity">
    <text evidence="1">Belongs to the bifunctional nuclease family.</text>
</comment>
<feature type="domain" description="BFN" evidence="4">
    <location>
        <begin position="74"/>
        <end position="225"/>
    </location>
</feature>
<dbReference type="AlphaFoldDB" id="A0A1D1ZW08"/>
<feature type="region of interest" description="Disordered" evidence="3">
    <location>
        <begin position="339"/>
        <end position="362"/>
    </location>
</feature>
<gene>
    <name evidence="5" type="ORF">g.38031</name>
</gene>
<dbReference type="InterPro" id="IPR036104">
    <property type="entry name" value="BFN_sf"/>
</dbReference>
<name>A0A1D1ZW08_AUXPR</name>
<evidence type="ECO:0000313" key="5">
    <source>
        <dbReference type="EMBL" id="JAT70935.1"/>
    </source>
</evidence>